<sequence length="164" mass="19422">MSFQKETTEAIKLHKTGFPENRLKAFKIFEENKNYFWLGYYHQYGYANLEIDEEKACNYYELAFYEDNNNADVSYRLAHLKLKKINTITDENERKKSKNFITSLLKMAADLYHHDACFQYGDILVNGKLGNEKDIETGKKYLERVKNGKYYERAVNLLNKINNS</sequence>
<evidence type="ECO:0000313" key="1">
    <source>
        <dbReference type="EMBL" id="CAG8592877.1"/>
    </source>
</evidence>
<protein>
    <submittedName>
        <fullName evidence="1">10881_t:CDS:1</fullName>
    </submittedName>
</protein>
<keyword evidence="2" id="KW-1185">Reference proteome</keyword>
<dbReference type="EMBL" id="CAJVPW010008367">
    <property type="protein sequence ID" value="CAG8592877.1"/>
    <property type="molecule type" value="Genomic_DNA"/>
</dbReference>
<accession>A0ACA9ML08</accession>
<dbReference type="Proteomes" id="UP000789366">
    <property type="component" value="Unassembled WGS sequence"/>
</dbReference>
<comment type="caution">
    <text evidence="1">The sequence shown here is derived from an EMBL/GenBank/DDBJ whole genome shotgun (WGS) entry which is preliminary data.</text>
</comment>
<reference evidence="1" key="1">
    <citation type="submission" date="2021-06" db="EMBL/GenBank/DDBJ databases">
        <authorList>
            <person name="Kallberg Y."/>
            <person name="Tangrot J."/>
            <person name="Rosling A."/>
        </authorList>
    </citation>
    <scope>NUCLEOTIDE SEQUENCE</scope>
    <source>
        <strain evidence="1">28 12/20/2015</strain>
    </source>
</reference>
<proteinExistence type="predicted"/>
<gene>
    <name evidence="1" type="ORF">SPELUC_LOCUS6821</name>
</gene>
<evidence type="ECO:0000313" key="2">
    <source>
        <dbReference type="Proteomes" id="UP000789366"/>
    </source>
</evidence>
<organism evidence="1 2">
    <name type="scientific">Cetraspora pellucida</name>
    <dbReference type="NCBI Taxonomy" id="1433469"/>
    <lineage>
        <taxon>Eukaryota</taxon>
        <taxon>Fungi</taxon>
        <taxon>Fungi incertae sedis</taxon>
        <taxon>Mucoromycota</taxon>
        <taxon>Glomeromycotina</taxon>
        <taxon>Glomeromycetes</taxon>
        <taxon>Diversisporales</taxon>
        <taxon>Gigasporaceae</taxon>
        <taxon>Cetraspora</taxon>
    </lineage>
</organism>
<name>A0ACA9ML08_9GLOM</name>